<feature type="coiled-coil region" evidence="1">
    <location>
        <begin position="131"/>
        <end position="198"/>
    </location>
</feature>
<dbReference type="PANTHER" id="PTHR15715">
    <property type="entry name" value="CENTROSOMAL PROTEIN OF 170 KDA"/>
    <property type="match status" value="1"/>
</dbReference>
<evidence type="ECO:0000313" key="2">
    <source>
        <dbReference type="Ensembl" id="ENSCINP00000008699.3"/>
    </source>
</evidence>
<feature type="coiled-coil region" evidence="1">
    <location>
        <begin position="30"/>
        <end position="105"/>
    </location>
</feature>
<protein>
    <submittedName>
        <fullName evidence="2">Uncharacterized protein</fullName>
    </submittedName>
</protein>
<evidence type="ECO:0000313" key="3">
    <source>
        <dbReference type="Proteomes" id="UP000008144"/>
    </source>
</evidence>
<reference evidence="2" key="3">
    <citation type="submission" date="2025-09" db="UniProtKB">
        <authorList>
            <consortium name="Ensembl"/>
        </authorList>
    </citation>
    <scope>IDENTIFICATION</scope>
</reference>
<evidence type="ECO:0000256" key="1">
    <source>
        <dbReference type="SAM" id="Coils"/>
    </source>
</evidence>
<accession>F7AL82</accession>
<dbReference type="Proteomes" id="UP000008144">
    <property type="component" value="Unassembled WGS sequence"/>
</dbReference>
<reference evidence="3" key="1">
    <citation type="journal article" date="2002" name="Science">
        <title>The draft genome of Ciona intestinalis: insights into chordate and vertebrate origins.</title>
        <authorList>
            <person name="Dehal P."/>
            <person name="Satou Y."/>
            <person name="Campbell R.K."/>
            <person name="Chapman J."/>
            <person name="Degnan B."/>
            <person name="De Tomaso A."/>
            <person name="Davidson B."/>
            <person name="Di Gregorio A."/>
            <person name="Gelpke M."/>
            <person name="Goodstein D.M."/>
            <person name="Harafuji N."/>
            <person name="Hastings K.E."/>
            <person name="Ho I."/>
            <person name="Hotta K."/>
            <person name="Huang W."/>
            <person name="Kawashima T."/>
            <person name="Lemaire P."/>
            <person name="Martinez D."/>
            <person name="Meinertzhagen I.A."/>
            <person name="Necula S."/>
            <person name="Nonaka M."/>
            <person name="Putnam N."/>
            <person name="Rash S."/>
            <person name="Saiga H."/>
            <person name="Satake M."/>
            <person name="Terry A."/>
            <person name="Yamada L."/>
            <person name="Wang H.G."/>
            <person name="Awazu S."/>
            <person name="Azumi K."/>
            <person name="Boore J."/>
            <person name="Branno M."/>
            <person name="Chin-Bow S."/>
            <person name="DeSantis R."/>
            <person name="Doyle S."/>
            <person name="Francino P."/>
            <person name="Keys D.N."/>
            <person name="Haga S."/>
            <person name="Hayashi H."/>
            <person name="Hino K."/>
            <person name="Imai K.S."/>
            <person name="Inaba K."/>
            <person name="Kano S."/>
            <person name="Kobayashi K."/>
            <person name="Kobayashi M."/>
            <person name="Lee B.I."/>
            <person name="Makabe K.W."/>
            <person name="Manohar C."/>
            <person name="Matassi G."/>
            <person name="Medina M."/>
            <person name="Mochizuki Y."/>
            <person name="Mount S."/>
            <person name="Morishita T."/>
            <person name="Miura S."/>
            <person name="Nakayama A."/>
            <person name="Nishizaka S."/>
            <person name="Nomoto H."/>
            <person name="Ohta F."/>
            <person name="Oishi K."/>
            <person name="Rigoutsos I."/>
            <person name="Sano M."/>
            <person name="Sasaki A."/>
            <person name="Sasakura Y."/>
            <person name="Shoguchi E."/>
            <person name="Shin-i T."/>
            <person name="Spagnuolo A."/>
            <person name="Stainier D."/>
            <person name="Suzuki M.M."/>
            <person name="Tassy O."/>
            <person name="Takatori N."/>
            <person name="Tokuoka M."/>
            <person name="Yagi K."/>
            <person name="Yoshizaki F."/>
            <person name="Wada S."/>
            <person name="Zhang C."/>
            <person name="Hyatt P.D."/>
            <person name="Larimer F."/>
            <person name="Detter C."/>
            <person name="Doggett N."/>
            <person name="Glavina T."/>
            <person name="Hawkins T."/>
            <person name="Richardson P."/>
            <person name="Lucas S."/>
            <person name="Kohara Y."/>
            <person name="Levine M."/>
            <person name="Satoh N."/>
            <person name="Rokhsar D.S."/>
        </authorList>
    </citation>
    <scope>NUCLEOTIDE SEQUENCE [LARGE SCALE GENOMIC DNA]</scope>
</reference>
<dbReference type="Ensembl" id="ENSCINT00000008699.3">
    <property type="protein sequence ID" value="ENSCINP00000008699.3"/>
    <property type="gene ID" value="ENSCING00000004210.3"/>
</dbReference>
<dbReference type="InterPro" id="IPR051176">
    <property type="entry name" value="Cent_Immune-Sig_Mod"/>
</dbReference>
<dbReference type="InParanoid" id="F7AL82"/>
<keyword evidence="3" id="KW-1185">Reference proteome</keyword>
<proteinExistence type="predicted"/>
<dbReference type="AlphaFoldDB" id="F7AL82"/>
<sequence>MLEQKLALLQRLVINSHDASEKGWQALINEDRLLSRLEFLENQLQTLNKTQSEDELQTKLQQLQEEKYNYENTSKETLRKALQEKLEAVRKLSNLERSLSNTEDECTHIRLMHEQTQNELAELAAAHQTKIKDVQDLTEQLKDSKSKLETEQNELQQELTDVQKEKSVLCEKLITLEADNEELQKSGEQSEVETLEKLLINNEEITSKL</sequence>
<reference evidence="2" key="2">
    <citation type="submission" date="2025-08" db="UniProtKB">
        <authorList>
            <consortium name="Ensembl"/>
        </authorList>
    </citation>
    <scope>IDENTIFICATION</scope>
</reference>
<dbReference type="STRING" id="7719.ENSCINP00000008699"/>
<dbReference type="OMA" id="DMEDQKQ"/>
<organism evidence="2 3">
    <name type="scientific">Ciona intestinalis</name>
    <name type="common">Transparent sea squirt</name>
    <name type="synonym">Ascidia intestinalis</name>
    <dbReference type="NCBI Taxonomy" id="7719"/>
    <lineage>
        <taxon>Eukaryota</taxon>
        <taxon>Metazoa</taxon>
        <taxon>Chordata</taxon>
        <taxon>Tunicata</taxon>
        <taxon>Ascidiacea</taxon>
        <taxon>Phlebobranchia</taxon>
        <taxon>Cionidae</taxon>
        <taxon>Ciona</taxon>
    </lineage>
</organism>
<dbReference type="PANTHER" id="PTHR15715:SF37">
    <property type="entry name" value="LD47843P"/>
    <property type="match status" value="1"/>
</dbReference>
<name>F7AL82_CIOIN</name>
<dbReference type="HOGENOM" id="CLU_1318015_0_0_1"/>
<dbReference type="GeneTree" id="ENSGT00940000168655"/>
<keyword evidence="1" id="KW-0175">Coiled coil</keyword>